<evidence type="ECO:0000256" key="1">
    <source>
        <dbReference type="SAM" id="MobiDB-lite"/>
    </source>
</evidence>
<dbReference type="Proteomes" id="UP000253729">
    <property type="component" value="Unassembled WGS sequence"/>
</dbReference>
<reference evidence="2 3" key="1">
    <citation type="submission" date="2018-07" db="EMBL/GenBank/DDBJ databases">
        <title>The genomes of Aspergillus section Nigri reveals drivers in fungal speciation.</title>
        <authorList>
            <consortium name="DOE Joint Genome Institute"/>
            <person name="Vesth T.C."/>
            <person name="Nybo J."/>
            <person name="Theobald S."/>
            <person name="Brandl J."/>
            <person name="Frisvad J.C."/>
            <person name="Nielsen K.F."/>
            <person name="Lyhne E.K."/>
            <person name="Kogle M.E."/>
            <person name="Kuo A."/>
            <person name="Riley R."/>
            <person name="Clum A."/>
            <person name="Nolan M."/>
            <person name="Lipzen A."/>
            <person name="Salamov A."/>
            <person name="Henrissat B."/>
            <person name="Wiebenga A."/>
            <person name="De vries R.P."/>
            <person name="Grigoriev I.V."/>
            <person name="Mortensen U.H."/>
            <person name="Andersen M.R."/>
            <person name="Baker S.E."/>
        </authorList>
    </citation>
    <scope>NUCLEOTIDE SEQUENCE [LARGE SCALE GENOMIC DNA]</scope>
    <source>
        <strain evidence="2 3">CBS 139.54b</strain>
    </source>
</reference>
<dbReference type="STRING" id="1341132.A0A3F3QB88"/>
<accession>A0A3F3QB88</accession>
<keyword evidence="3" id="KW-1185">Reference proteome</keyword>
<protein>
    <submittedName>
        <fullName evidence="2">Uncharacterized protein</fullName>
    </submittedName>
</protein>
<feature type="region of interest" description="Disordered" evidence="1">
    <location>
        <begin position="153"/>
        <end position="177"/>
    </location>
</feature>
<dbReference type="AlphaFoldDB" id="A0A3F3QB88"/>
<gene>
    <name evidence="2" type="ORF">BDQ94DRAFT_157865</name>
</gene>
<evidence type="ECO:0000313" key="3">
    <source>
        <dbReference type="Proteomes" id="UP000253729"/>
    </source>
</evidence>
<dbReference type="EMBL" id="KZ852038">
    <property type="protein sequence ID" value="RDH36408.1"/>
    <property type="molecule type" value="Genomic_DNA"/>
</dbReference>
<organism evidence="2 3">
    <name type="scientific">Aspergillus welwitschiae</name>
    <dbReference type="NCBI Taxonomy" id="1341132"/>
    <lineage>
        <taxon>Eukaryota</taxon>
        <taxon>Fungi</taxon>
        <taxon>Dikarya</taxon>
        <taxon>Ascomycota</taxon>
        <taxon>Pezizomycotina</taxon>
        <taxon>Eurotiomycetes</taxon>
        <taxon>Eurotiomycetidae</taxon>
        <taxon>Eurotiales</taxon>
        <taxon>Aspergillaceae</taxon>
        <taxon>Aspergillus</taxon>
        <taxon>Aspergillus subgen. Circumdati</taxon>
    </lineage>
</organism>
<name>A0A3F3QB88_9EURO</name>
<sequence>MDSQPNWSRGIRIPRTPAEWASMAGEVKMPALAENVTDEEYPAGQPVSSLDMHDVGHWESASKVSEAHFLLTRCLWTFSHANSLAKFKVYPDPMVKPYDHETYRPSKKWLSDRQDWQDYLDDIRENMNKRPDPGQAKSLGEFTSTRHWQLCVRDGEKQDNERGNSPTITRSRAKRDLPSVGMQMEVDGSSDALDASAELTNTVSRSSGISYNTAFGDDGSVDRMSGVMKTLSRSSGSSNDPSTRARDAMMDEMPELSMIETKSSISLGELTKKISPQSATGKEEALTMLCRTSDEETVNMALVELLSALTRCCPYVYLEWKADRQSFEVCLGKARLRAKSDGGLFSRHSDVFALVEVKPFVLLAAPETTLRQISLQMVAWIAHAMREPQNRRKAYVFLHCRTHTKSKPFSHTLADTT</sequence>
<dbReference type="RefSeq" id="XP_026629430.1">
    <property type="nucleotide sequence ID" value="XM_026768828.1"/>
</dbReference>
<evidence type="ECO:0000313" key="2">
    <source>
        <dbReference type="EMBL" id="RDH36408.1"/>
    </source>
</evidence>
<proteinExistence type="predicted"/>
<feature type="compositionally biased region" description="Basic and acidic residues" evidence="1">
    <location>
        <begin position="153"/>
        <end position="162"/>
    </location>
</feature>
<dbReference type="GeneID" id="38137184"/>